<dbReference type="KEGG" id="tatv:25784184"/>
<dbReference type="HOGENOM" id="CLU_001265_1_2_1"/>
<dbReference type="GeneID" id="25784184"/>
<keyword evidence="3" id="KW-0472">Membrane</keyword>
<dbReference type="AlphaFoldDB" id="G9NWS2"/>
<evidence type="ECO:0000256" key="1">
    <source>
        <dbReference type="ARBA" id="ARBA00004141"/>
    </source>
</evidence>
<evidence type="ECO:0000313" key="5">
    <source>
        <dbReference type="EMBL" id="EHK44630.1"/>
    </source>
</evidence>
<dbReference type="GO" id="GO:0016020">
    <property type="term" value="C:membrane"/>
    <property type="evidence" value="ECO:0007669"/>
    <property type="project" value="UniProtKB-SubCell"/>
</dbReference>
<dbReference type="InterPro" id="IPR020846">
    <property type="entry name" value="MFS_dom"/>
</dbReference>
<keyword evidence="3" id="KW-0812">Transmembrane</keyword>
<protein>
    <recommendedName>
        <fullName evidence="4">Major facilitator superfamily (MFS) profile domain-containing protein</fullName>
    </recommendedName>
</protein>
<dbReference type="OrthoDB" id="2213137at2759"/>
<dbReference type="OMA" id="ATEFMIW"/>
<evidence type="ECO:0000256" key="2">
    <source>
        <dbReference type="ARBA" id="ARBA00006727"/>
    </source>
</evidence>
<dbReference type="EMBL" id="ABDG02000024">
    <property type="protein sequence ID" value="EHK44630.1"/>
    <property type="molecule type" value="Genomic_DNA"/>
</dbReference>
<dbReference type="Pfam" id="PF07690">
    <property type="entry name" value="MFS_1"/>
    <property type="match status" value="1"/>
</dbReference>
<dbReference type="InterPro" id="IPR050327">
    <property type="entry name" value="Proton-linked_MCT"/>
</dbReference>
<dbReference type="SUPFAM" id="SSF103473">
    <property type="entry name" value="MFS general substrate transporter"/>
    <property type="match status" value="1"/>
</dbReference>
<keyword evidence="6" id="KW-1185">Reference proteome</keyword>
<comment type="similarity">
    <text evidence="2">Belongs to the major facilitator superfamily. Monocarboxylate porter (TC 2.A.1.13) family.</text>
</comment>
<dbReference type="PANTHER" id="PTHR11360:SF287">
    <property type="entry name" value="MFS MONOCARBOXYLATE TRANSPORTER"/>
    <property type="match status" value="1"/>
</dbReference>
<organism evidence="5 6">
    <name type="scientific">Hypocrea atroviridis (strain ATCC 20476 / IMI 206040)</name>
    <name type="common">Trichoderma atroviride</name>
    <dbReference type="NCBI Taxonomy" id="452589"/>
    <lineage>
        <taxon>Eukaryota</taxon>
        <taxon>Fungi</taxon>
        <taxon>Dikarya</taxon>
        <taxon>Ascomycota</taxon>
        <taxon>Pezizomycotina</taxon>
        <taxon>Sordariomycetes</taxon>
        <taxon>Hypocreomycetidae</taxon>
        <taxon>Hypocreales</taxon>
        <taxon>Hypocreaceae</taxon>
        <taxon>Trichoderma</taxon>
    </lineage>
</organism>
<dbReference type="PANTHER" id="PTHR11360">
    <property type="entry name" value="MONOCARBOXYLATE TRANSPORTER"/>
    <property type="match status" value="1"/>
</dbReference>
<feature type="transmembrane region" description="Helical" evidence="3">
    <location>
        <begin position="151"/>
        <end position="169"/>
    </location>
</feature>
<feature type="transmembrane region" description="Helical" evidence="3">
    <location>
        <begin position="288"/>
        <end position="309"/>
    </location>
</feature>
<evidence type="ECO:0000313" key="6">
    <source>
        <dbReference type="Proteomes" id="UP000005426"/>
    </source>
</evidence>
<proteinExistence type="inferred from homology"/>
<feature type="transmembrane region" description="Helical" evidence="3">
    <location>
        <begin position="250"/>
        <end position="276"/>
    </location>
</feature>
<feature type="transmembrane region" description="Helical" evidence="3">
    <location>
        <begin position="89"/>
        <end position="109"/>
    </location>
</feature>
<feature type="domain" description="Major facilitator superfamily (MFS) profile" evidence="4">
    <location>
        <begin position="254"/>
        <end position="450"/>
    </location>
</feature>
<sequence>MAQGSVELRDVNADTLNHDNQDLDVLGASSEPQAFNNEFSLPPVDTGAAAWLFLAACWGVEALTFGFGFSFGVFQDYYSSHAPFAGSGAIAAIGTTTTGIMYIGTPFVVALCRLYPRQARWFTPVGLVIASLALALSSFCTTVPQLIVTQGVLYGAGSCIAYCPCTLYIDEWFVRRKGLAYGIVWSAAGLGGVFLPLALEALLDNLGFQNATRVAAGILFVFSFPLTILIKPRLPYSPITHSRPLNLRFVASKIFILYQLANVIQATGYFLPAIYLPTYARMTFGASTFLAALTIILFNMAIAIGLIVMGLLSDKLAATTCMFISAVGAAISVLVIWGLTESLAVLYLFCVFYGFFAGAWASIWPGIMREVSQRGESDRYGYADPIMVHGCLCVGRGVGNILSGPLSDSLIKSMPWRGKAIGGYGSGYGILILYTGITGLLSGMNILWKL</sequence>
<dbReference type="Gene3D" id="1.20.1250.20">
    <property type="entry name" value="MFS general substrate transporter like domains"/>
    <property type="match status" value="2"/>
</dbReference>
<feature type="transmembrane region" description="Helical" evidence="3">
    <location>
        <begin position="178"/>
        <end position="199"/>
    </location>
</feature>
<keyword evidence="3" id="KW-1133">Transmembrane helix</keyword>
<accession>G9NWS2</accession>
<reference evidence="5 6" key="1">
    <citation type="journal article" date="2011" name="Genome Biol.">
        <title>Comparative genome sequence analysis underscores mycoparasitism as the ancestral life style of Trichoderma.</title>
        <authorList>
            <person name="Kubicek C.P."/>
            <person name="Herrera-Estrella A."/>
            <person name="Seidl-Seiboth V."/>
            <person name="Martinez D.A."/>
            <person name="Druzhinina I.S."/>
            <person name="Thon M."/>
            <person name="Zeilinger S."/>
            <person name="Casas-Flores S."/>
            <person name="Horwitz B.A."/>
            <person name="Mukherjee P.K."/>
            <person name="Mukherjee M."/>
            <person name="Kredics L."/>
            <person name="Alcaraz L.D."/>
            <person name="Aerts A."/>
            <person name="Antal Z."/>
            <person name="Atanasova L."/>
            <person name="Cervantes-Badillo M.G."/>
            <person name="Challacombe J."/>
            <person name="Chertkov O."/>
            <person name="McCluskey K."/>
            <person name="Coulpier F."/>
            <person name="Deshpande N."/>
            <person name="von Doehren H."/>
            <person name="Ebbole D.J."/>
            <person name="Esquivel-Naranjo E.U."/>
            <person name="Fekete E."/>
            <person name="Flipphi M."/>
            <person name="Glaser F."/>
            <person name="Gomez-Rodriguez E.Y."/>
            <person name="Gruber S."/>
            <person name="Han C."/>
            <person name="Henrissat B."/>
            <person name="Hermosa R."/>
            <person name="Hernandez-Onate M."/>
            <person name="Karaffa L."/>
            <person name="Kosti I."/>
            <person name="Le Crom S."/>
            <person name="Lindquist E."/>
            <person name="Lucas S."/>
            <person name="Luebeck M."/>
            <person name="Luebeck P.S."/>
            <person name="Margeot A."/>
            <person name="Metz B."/>
            <person name="Misra M."/>
            <person name="Nevalainen H."/>
            <person name="Omann M."/>
            <person name="Packer N."/>
            <person name="Perrone G."/>
            <person name="Uresti-Rivera E.E."/>
            <person name="Salamov A."/>
            <person name="Schmoll M."/>
            <person name="Seiboth B."/>
            <person name="Shapiro H."/>
            <person name="Sukno S."/>
            <person name="Tamayo-Ramos J.A."/>
            <person name="Tisch D."/>
            <person name="Wiest A."/>
            <person name="Wilkinson H.H."/>
            <person name="Zhang M."/>
            <person name="Coutinho P.M."/>
            <person name="Kenerley C.M."/>
            <person name="Monte E."/>
            <person name="Baker S.E."/>
            <person name="Grigoriev I.V."/>
        </authorList>
    </citation>
    <scope>NUCLEOTIDE SEQUENCE [LARGE SCALE GENOMIC DNA]</scope>
    <source>
        <strain evidence="6">ATCC 20476 / IMI 206040</strain>
    </source>
</reference>
<feature type="transmembrane region" description="Helical" evidence="3">
    <location>
        <begin position="316"/>
        <end position="339"/>
    </location>
</feature>
<dbReference type="eggNOG" id="KOG2504">
    <property type="taxonomic scope" value="Eukaryota"/>
</dbReference>
<evidence type="ECO:0000259" key="4">
    <source>
        <dbReference type="PROSITE" id="PS50850"/>
    </source>
</evidence>
<feature type="transmembrane region" description="Helical" evidence="3">
    <location>
        <begin position="48"/>
        <end position="69"/>
    </location>
</feature>
<dbReference type="Proteomes" id="UP000005426">
    <property type="component" value="Unassembled WGS sequence"/>
</dbReference>
<dbReference type="InterPro" id="IPR011701">
    <property type="entry name" value="MFS"/>
</dbReference>
<comment type="subcellular location">
    <subcellularLocation>
        <location evidence="1">Membrane</location>
        <topology evidence="1">Multi-pass membrane protein</topology>
    </subcellularLocation>
</comment>
<name>G9NWS2_HYPAI</name>
<gene>
    <name evidence="5" type="ORF">TRIATDRAFT_38405</name>
</gene>
<dbReference type="PROSITE" id="PS50850">
    <property type="entry name" value="MFS"/>
    <property type="match status" value="1"/>
</dbReference>
<evidence type="ECO:0000256" key="3">
    <source>
        <dbReference type="SAM" id="Phobius"/>
    </source>
</evidence>
<feature type="transmembrane region" description="Helical" evidence="3">
    <location>
        <begin position="345"/>
        <end position="365"/>
    </location>
</feature>
<comment type="caution">
    <text evidence="5">The sequence shown here is derived from an EMBL/GenBank/DDBJ whole genome shotgun (WGS) entry which is preliminary data.</text>
</comment>
<feature type="transmembrane region" description="Helical" evidence="3">
    <location>
        <begin position="426"/>
        <end position="448"/>
    </location>
</feature>
<dbReference type="GO" id="GO:0022857">
    <property type="term" value="F:transmembrane transporter activity"/>
    <property type="evidence" value="ECO:0007669"/>
    <property type="project" value="InterPro"/>
</dbReference>
<dbReference type="InterPro" id="IPR036259">
    <property type="entry name" value="MFS_trans_sf"/>
</dbReference>
<feature type="transmembrane region" description="Helical" evidence="3">
    <location>
        <begin position="121"/>
        <end position="139"/>
    </location>
</feature>
<dbReference type="RefSeq" id="XP_013942838.1">
    <property type="nucleotide sequence ID" value="XM_014087363.1"/>
</dbReference>